<dbReference type="Pfam" id="PF03466">
    <property type="entry name" value="LysR_substrate"/>
    <property type="match status" value="1"/>
</dbReference>
<dbReference type="PANTHER" id="PTHR30126:SF39">
    <property type="entry name" value="HTH-TYPE TRANSCRIPTIONAL REGULATOR CYSL"/>
    <property type="match status" value="1"/>
</dbReference>
<dbReference type="SUPFAM" id="SSF46785">
    <property type="entry name" value="Winged helix' DNA-binding domain"/>
    <property type="match status" value="1"/>
</dbReference>
<accession>A0A9D1KP25</accession>
<evidence type="ECO:0000313" key="6">
    <source>
        <dbReference type="EMBL" id="HIT75918.1"/>
    </source>
</evidence>
<comment type="similarity">
    <text evidence="1">Belongs to the LysR transcriptional regulatory family.</text>
</comment>
<dbReference type="Gene3D" id="1.10.10.10">
    <property type="entry name" value="Winged helix-like DNA-binding domain superfamily/Winged helix DNA-binding domain"/>
    <property type="match status" value="1"/>
</dbReference>
<dbReference type="EMBL" id="DVLP01000300">
    <property type="protein sequence ID" value="HIT75918.1"/>
    <property type="molecule type" value="Genomic_DNA"/>
</dbReference>
<reference evidence="6" key="2">
    <citation type="journal article" date="2021" name="PeerJ">
        <title>Extensive microbial diversity within the chicken gut microbiome revealed by metagenomics and culture.</title>
        <authorList>
            <person name="Gilroy R."/>
            <person name="Ravi A."/>
            <person name="Getino M."/>
            <person name="Pursley I."/>
            <person name="Horton D.L."/>
            <person name="Alikhan N.F."/>
            <person name="Baker D."/>
            <person name="Gharbi K."/>
            <person name="Hall N."/>
            <person name="Watson M."/>
            <person name="Adriaenssens E.M."/>
            <person name="Foster-Nyarko E."/>
            <person name="Jarju S."/>
            <person name="Secka A."/>
            <person name="Antonio M."/>
            <person name="Oren A."/>
            <person name="Chaudhuri R.R."/>
            <person name="La Ragione R."/>
            <person name="Hildebrand F."/>
            <person name="Pallen M.J."/>
        </authorList>
    </citation>
    <scope>NUCLEOTIDE SEQUENCE</scope>
    <source>
        <strain evidence="6">ChiGjej1B1-24693</strain>
    </source>
</reference>
<sequence length="297" mass="31614">MSDWPDLASLALLVAIADHGSLSAAARHVGMAQPNATRTLARLERDLGLSLVQRSTAGSTPTSNGTLVVEWARPLLQAAEDLLDGAAVLAHRSEQQLTVAASHTIAEQLLPGWLVRLRDDHPQLQVAVHVHNSADVVDDLHHGRCTLGFIEGPTVPWGMHSVVVARDELVLVVAPTHPWARRRRPVEASELLATALVTREQGSGTRVALDAALGSTTTSQLELPSNAAVRIAVSSGAGPAVLSRLAVTEALRSKDLVQVPVAGVDLGRRLRAVWTGRRRLAGPARDLVDLARSDRLT</sequence>
<dbReference type="GO" id="GO:0003700">
    <property type="term" value="F:DNA-binding transcription factor activity"/>
    <property type="evidence" value="ECO:0007669"/>
    <property type="project" value="InterPro"/>
</dbReference>
<keyword evidence="2" id="KW-0805">Transcription regulation</keyword>
<dbReference type="InterPro" id="IPR000847">
    <property type="entry name" value="LysR_HTH_N"/>
</dbReference>
<evidence type="ECO:0000256" key="2">
    <source>
        <dbReference type="ARBA" id="ARBA00023015"/>
    </source>
</evidence>
<dbReference type="Gene3D" id="3.40.190.10">
    <property type="entry name" value="Periplasmic binding protein-like II"/>
    <property type="match status" value="2"/>
</dbReference>
<dbReference type="InterPro" id="IPR005119">
    <property type="entry name" value="LysR_subst-bd"/>
</dbReference>
<evidence type="ECO:0000256" key="4">
    <source>
        <dbReference type="ARBA" id="ARBA00023163"/>
    </source>
</evidence>
<dbReference type="PANTHER" id="PTHR30126">
    <property type="entry name" value="HTH-TYPE TRANSCRIPTIONAL REGULATOR"/>
    <property type="match status" value="1"/>
</dbReference>
<evidence type="ECO:0000256" key="3">
    <source>
        <dbReference type="ARBA" id="ARBA00023125"/>
    </source>
</evidence>
<dbReference type="GO" id="GO:0000976">
    <property type="term" value="F:transcription cis-regulatory region binding"/>
    <property type="evidence" value="ECO:0007669"/>
    <property type="project" value="TreeGrafter"/>
</dbReference>
<proteinExistence type="inferred from homology"/>
<dbReference type="InterPro" id="IPR036388">
    <property type="entry name" value="WH-like_DNA-bd_sf"/>
</dbReference>
<dbReference type="PROSITE" id="PS50931">
    <property type="entry name" value="HTH_LYSR"/>
    <property type="match status" value="1"/>
</dbReference>
<dbReference type="SUPFAM" id="SSF53850">
    <property type="entry name" value="Periplasmic binding protein-like II"/>
    <property type="match status" value="1"/>
</dbReference>
<protein>
    <submittedName>
        <fullName evidence="6">LysR family transcriptional regulator</fullName>
    </submittedName>
</protein>
<evidence type="ECO:0000259" key="5">
    <source>
        <dbReference type="PROSITE" id="PS50931"/>
    </source>
</evidence>
<feature type="domain" description="HTH lysR-type" evidence="5">
    <location>
        <begin position="5"/>
        <end position="62"/>
    </location>
</feature>
<organism evidence="6 7">
    <name type="scientific">Candidatus Avipropionibacterium avicola</name>
    <dbReference type="NCBI Taxonomy" id="2840701"/>
    <lineage>
        <taxon>Bacteria</taxon>
        <taxon>Bacillati</taxon>
        <taxon>Actinomycetota</taxon>
        <taxon>Actinomycetes</taxon>
        <taxon>Propionibacteriales</taxon>
        <taxon>Propionibacteriaceae</taxon>
        <taxon>Propionibacteriaceae incertae sedis</taxon>
        <taxon>Candidatus Avipropionibacterium</taxon>
    </lineage>
</organism>
<dbReference type="AlphaFoldDB" id="A0A9D1KP25"/>
<evidence type="ECO:0000256" key="1">
    <source>
        <dbReference type="ARBA" id="ARBA00009437"/>
    </source>
</evidence>
<keyword evidence="4" id="KW-0804">Transcription</keyword>
<reference evidence="6" key="1">
    <citation type="submission" date="2020-10" db="EMBL/GenBank/DDBJ databases">
        <authorList>
            <person name="Gilroy R."/>
        </authorList>
    </citation>
    <scope>NUCLEOTIDE SEQUENCE</scope>
    <source>
        <strain evidence="6">ChiGjej1B1-24693</strain>
    </source>
</reference>
<dbReference type="Pfam" id="PF00126">
    <property type="entry name" value="HTH_1"/>
    <property type="match status" value="1"/>
</dbReference>
<gene>
    <name evidence="6" type="ORF">IAA98_10055</name>
</gene>
<dbReference type="InterPro" id="IPR036390">
    <property type="entry name" value="WH_DNA-bd_sf"/>
</dbReference>
<dbReference type="Proteomes" id="UP000886842">
    <property type="component" value="Unassembled WGS sequence"/>
</dbReference>
<keyword evidence="3" id="KW-0238">DNA-binding</keyword>
<name>A0A9D1KP25_9ACTN</name>
<evidence type="ECO:0000313" key="7">
    <source>
        <dbReference type="Proteomes" id="UP000886842"/>
    </source>
</evidence>
<comment type="caution">
    <text evidence="6">The sequence shown here is derived from an EMBL/GenBank/DDBJ whole genome shotgun (WGS) entry which is preliminary data.</text>
</comment>